<keyword evidence="3" id="KW-1134">Transmembrane beta strand</keyword>
<keyword evidence="10" id="KW-1185">Reference proteome</keyword>
<protein>
    <submittedName>
        <fullName evidence="9">OmpP1/FadL family transporter</fullName>
    </submittedName>
</protein>
<evidence type="ECO:0000256" key="8">
    <source>
        <dbReference type="SAM" id="SignalP"/>
    </source>
</evidence>
<dbReference type="Proteomes" id="UP001057998">
    <property type="component" value="Chromosome 1"/>
</dbReference>
<evidence type="ECO:0000256" key="1">
    <source>
        <dbReference type="ARBA" id="ARBA00004571"/>
    </source>
</evidence>
<evidence type="ECO:0000256" key="2">
    <source>
        <dbReference type="ARBA" id="ARBA00008163"/>
    </source>
</evidence>
<dbReference type="Pfam" id="PF03349">
    <property type="entry name" value="Toluene_X"/>
    <property type="match status" value="1"/>
</dbReference>
<proteinExistence type="inferred from homology"/>
<dbReference type="SUPFAM" id="SSF56935">
    <property type="entry name" value="Porins"/>
    <property type="match status" value="1"/>
</dbReference>
<sequence>MKKFTVSCLAIAGLSSYQVHSAGFQLNSQSVAGLGRAFAGDAIIADNAAVIAKNAAAMSLLDRPTLSIGAIAIDSKVELTDILYTPPSSSTQSLGDTTIDNLTVVPNFHYVHPVEHSRWTLGTTLHSNFGTDVEFDRDFAAPEFGGTTKLSSVNFGLSAAYEATDALSLGLGIDIIYGKGEISRPNLLNIDADGTAVGFNTGIAYIINDNHRLGLSYRYAPSLDASGTVDPLNGLATDLSVPLPDILEFSGYHRLHNRFALHYSLQYITWSEFDALTSPSFDDPIKDYQWQDAGHLSLGMTYDLQERTELRAGYMYDLSPVDQINSLSIPDSDRHWFTLGATHNFSQALSVDVALGYIVGEETKIDESMTIVRTSNIAALTNNSAWLAGLQLNYRF</sequence>
<evidence type="ECO:0000256" key="5">
    <source>
        <dbReference type="ARBA" id="ARBA00022729"/>
    </source>
</evidence>
<dbReference type="PANTHER" id="PTHR35093">
    <property type="entry name" value="OUTER MEMBRANE PROTEIN NMB0088-RELATED"/>
    <property type="match status" value="1"/>
</dbReference>
<keyword evidence="5 8" id="KW-0732">Signal</keyword>
<keyword evidence="7" id="KW-0998">Cell outer membrane</keyword>
<dbReference type="PANTHER" id="PTHR35093:SF1">
    <property type="entry name" value="OUTER MEMBRANE LONG-CHAIN FATTY ACID RECEPTOR FADL FAMILY"/>
    <property type="match status" value="1"/>
</dbReference>
<evidence type="ECO:0000256" key="3">
    <source>
        <dbReference type="ARBA" id="ARBA00022452"/>
    </source>
</evidence>
<dbReference type="Gene3D" id="2.40.160.60">
    <property type="entry name" value="Outer membrane protein transport protein (OMPP1/FadL/TodX)"/>
    <property type="match status" value="1"/>
</dbReference>
<reference evidence="9" key="1">
    <citation type="submission" date="2022-07" db="EMBL/GenBank/DDBJ databases">
        <title>Genome sequencing of Photobacterium atrarenae GJH2-4.</title>
        <authorList>
            <person name="Park S.-J."/>
        </authorList>
    </citation>
    <scope>NUCLEOTIDE SEQUENCE</scope>
    <source>
        <strain evidence="9">GJH2-4</strain>
    </source>
</reference>
<evidence type="ECO:0000313" key="9">
    <source>
        <dbReference type="EMBL" id="UTV28451.1"/>
    </source>
</evidence>
<comment type="subcellular location">
    <subcellularLocation>
        <location evidence="1">Cell outer membrane</location>
        <topology evidence="1">Multi-pass membrane protein</topology>
    </subcellularLocation>
</comment>
<name>A0ABY5GI14_9GAMM</name>
<feature type="signal peptide" evidence="8">
    <location>
        <begin position="1"/>
        <end position="21"/>
    </location>
</feature>
<evidence type="ECO:0000256" key="6">
    <source>
        <dbReference type="ARBA" id="ARBA00023136"/>
    </source>
</evidence>
<evidence type="ECO:0000256" key="7">
    <source>
        <dbReference type="ARBA" id="ARBA00023237"/>
    </source>
</evidence>
<comment type="similarity">
    <text evidence="2">Belongs to the OmpP1/FadL family.</text>
</comment>
<dbReference type="InterPro" id="IPR005017">
    <property type="entry name" value="OMPP1/FadL/TodX"/>
</dbReference>
<dbReference type="EMBL" id="CP101508">
    <property type="protein sequence ID" value="UTV28451.1"/>
    <property type="molecule type" value="Genomic_DNA"/>
</dbReference>
<evidence type="ECO:0000313" key="10">
    <source>
        <dbReference type="Proteomes" id="UP001057998"/>
    </source>
</evidence>
<evidence type="ECO:0000256" key="4">
    <source>
        <dbReference type="ARBA" id="ARBA00022692"/>
    </source>
</evidence>
<keyword evidence="6" id="KW-0472">Membrane</keyword>
<feature type="chain" id="PRO_5046682629" evidence="8">
    <location>
        <begin position="22"/>
        <end position="396"/>
    </location>
</feature>
<keyword evidence="4" id="KW-0812">Transmembrane</keyword>
<organism evidence="9 10">
    <name type="scientific">Photobacterium atrarenae</name>
    <dbReference type="NCBI Taxonomy" id="865757"/>
    <lineage>
        <taxon>Bacteria</taxon>
        <taxon>Pseudomonadati</taxon>
        <taxon>Pseudomonadota</taxon>
        <taxon>Gammaproteobacteria</taxon>
        <taxon>Vibrionales</taxon>
        <taxon>Vibrionaceae</taxon>
        <taxon>Photobacterium</taxon>
    </lineage>
</organism>
<gene>
    <name evidence="9" type="ORF">NNL38_04175</name>
</gene>
<accession>A0ABY5GI14</accession>
<dbReference type="RefSeq" id="WP_255389766.1">
    <property type="nucleotide sequence ID" value="NZ_CP101508.1"/>
</dbReference>